<name>A0A430FRW8_9BIFI</name>
<dbReference type="CDD" id="cd00840">
    <property type="entry name" value="MPP_Mre11_N"/>
    <property type="match status" value="1"/>
</dbReference>
<dbReference type="InterPro" id="IPR004593">
    <property type="entry name" value="SbcD"/>
</dbReference>
<dbReference type="OrthoDB" id="9773856at2"/>
<evidence type="ECO:0000256" key="6">
    <source>
        <dbReference type="RuleBase" id="RU363069"/>
    </source>
</evidence>
<dbReference type="Proteomes" id="UP000287609">
    <property type="component" value="Unassembled WGS sequence"/>
</dbReference>
<keyword evidence="3 6" id="KW-0540">Nuclease</keyword>
<dbReference type="InterPro" id="IPR041796">
    <property type="entry name" value="Mre11_N"/>
</dbReference>
<evidence type="ECO:0000256" key="3">
    <source>
        <dbReference type="ARBA" id="ARBA00022722"/>
    </source>
</evidence>
<evidence type="ECO:0000313" key="8">
    <source>
        <dbReference type="EMBL" id="RSX55587.1"/>
    </source>
</evidence>
<reference evidence="8 9" key="1">
    <citation type="submission" date="2018-09" db="EMBL/GenBank/DDBJ databases">
        <title>Characterization of the phylogenetic diversity of five novel species belonging to the genus Bifidobacterium.</title>
        <authorList>
            <person name="Lugli G.A."/>
            <person name="Duranti S."/>
            <person name="Milani C."/>
        </authorList>
    </citation>
    <scope>NUCLEOTIDE SEQUENCE [LARGE SCALE GENOMIC DNA]</scope>
    <source>
        <strain evidence="8 9">2036B</strain>
    </source>
</reference>
<dbReference type="NCBIfam" id="TIGR00619">
    <property type="entry name" value="sbcd"/>
    <property type="match status" value="1"/>
</dbReference>
<comment type="caution">
    <text evidence="8">The sequence shown here is derived from an EMBL/GenBank/DDBJ whole genome shotgun (WGS) entry which is preliminary data.</text>
</comment>
<dbReference type="Gene3D" id="3.60.21.10">
    <property type="match status" value="1"/>
</dbReference>
<comment type="subunit">
    <text evidence="6">Heterodimer of SbcC and SbcD.</text>
</comment>
<dbReference type="GO" id="GO:0008408">
    <property type="term" value="F:3'-5' exonuclease activity"/>
    <property type="evidence" value="ECO:0007669"/>
    <property type="project" value="InterPro"/>
</dbReference>
<dbReference type="EMBL" id="QXGM01000001">
    <property type="protein sequence ID" value="RSX55587.1"/>
    <property type="molecule type" value="Genomic_DNA"/>
</dbReference>
<comment type="similarity">
    <text evidence="1 6">Belongs to the SbcD family.</text>
</comment>
<evidence type="ECO:0000313" key="9">
    <source>
        <dbReference type="Proteomes" id="UP000287609"/>
    </source>
</evidence>
<comment type="function">
    <text evidence="6">SbcCD cleaves DNA hairpin structures. These structures can inhibit DNA replication and are intermediates in certain DNA recombination reactions. The complex acts as a 3'-&gt;5' double strand exonuclease that can open hairpins. It also has a 5' single-strand endonuclease activity.</text>
</comment>
<dbReference type="PANTHER" id="PTHR30337">
    <property type="entry name" value="COMPONENT OF ATP-DEPENDENT DSDNA EXONUCLEASE"/>
    <property type="match status" value="1"/>
</dbReference>
<dbReference type="InterPro" id="IPR029052">
    <property type="entry name" value="Metallo-depent_PP-like"/>
</dbReference>
<keyword evidence="6" id="KW-0235">DNA replication</keyword>
<dbReference type="PANTHER" id="PTHR30337:SF0">
    <property type="entry name" value="NUCLEASE SBCCD SUBUNIT D"/>
    <property type="match status" value="1"/>
</dbReference>
<keyword evidence="6" id="KW-0233">DNA recombination</keyword>
<organism evidence="8 9">
    <name type="scientific">Bifidobacterium dolichotidis</name>
    <dbReference type="NCBI Taxonomy" id="2306976"/>
    <lineage>
        <taxon>Bacteria</taxon>
        <taxon>Bacillati</taxon>
        <taxon>Actinomycetota</taxon>
        <taxon>Actinomycetes</taxon>
        <taxon>Bifidobacteriales</taxon>
        <taxon>Bifidobacteriaceae</taxon>
        <taxon>Bifidobacterium</taxon>
    </lineage>
</organism>
<protein>
    <recommendedName>
        <fullName evidence="2 6">Nuclease SbcCD subunit D</fullName>
    </recommendedName>
</protein>
<evidence type="ECO:0000256" key="2">
    <source>
        <dbReference type="ARBA" id="ARBA00013365"/>
    </source>
</evidence>
<keyword evidence="4 6" id="KW-0378">Hydrolase</keyword>
<accession>A0A430FRW8</accession>
<keyword evidence="6" id="KW-0255">Endonuclease</keyword>
<dbReference type="GO" id="GO:0006260">
    <property type="term" value="P:DNA replication"/>
    <property type="evidence" value="ECO:0007669"/>
    <property type="project" value="UniProtKB-KW"/>
</dbReference>
<dbReference type="InterPro" id="IPR050535">
    <property type="entry name" value="DNA_Repair-Maintenance_Comp"/>
</dbReference>
<gene>
    <name evidence="6" type="primary">sbcD</name>
    <name evidence="8" type="ORF">D2E26_0150</name>
</gene>
<proteinExistence type="inferred from homology"/>
<keyword evidence="5 6" id="KW-0269">Exonuclease</keyword>
<sequence length="420" mass="46297">MRMLHTSDWHIGRRFRGLDLLDLQAKALDWLIDTIQQEHVDVLCVGGDIYDLPFPSAKAVELFSTVFERLGSLQVNGHPLQIVMVPGNHDSAARLGVGSDLLRSNIHMRCNVAAIADPVDIRINNEHLLVYAVPFLDPDTSRQTLEQLTGHAVASSHADAMRAALELIEANLQQQRQADPHVAATMLVPAYVSGTHQVDSERGICVGGVDSVPASLFSDSQLDYIALGHLHTAQQVTIPVVAADQRPPIAQYSGAILAYSFSEATVPPRRGNGKQVMLVDFDTHDAATPCTVQAVDVQSDQPALVSLTDTVQNLISKEAPLHRDDWVSLTLETKGPIQRREYQQLGEAFHHILEKRVVYMDSKREYKRVVPEVATYADELGILESFVQYSYGRAATDAELKVLRTAVERVHAKQAASDEQ</sequence>
<evidence type="ECO:0000256" key="5">
    <source>
        <dbReference type="ARBA" id="ARBA00022839"/>
    </source>
</evidence>
<dbReference type="GO" id="GO:0004519">
    <property type="term" value="F:endonuclease activity"/>
    <property type="evidence" value="ECO:0007669"/>
    <property type="project" value="UniProtKB-KW"/>
</dbReference>
<keyword evidence="9" id="KW-1185">Reference proteome</keyword>
<dbReference type="SUPFAM" id="SSF56300">
    <property type="entry name" value="Metallo-dependent phosphatases"/>
    <property type="match status" value="1"/>
</dbReference>
<dbReference type="GO" id="GO:0006310">
    <property type="term" value="P:DNA recombination"/>
    <property type="evidence" value="ECO:0007669"/>
    <property type="project" value="UniProtKB-KW"/>
</dbReference>
<evidence type="ECO:0000256" key="1">
    <source>
        <dbReference type="ARBA" id="ARBA00010555"/>
    </source>
</evidence>
<evidence type="ECO:0000259" key="7">
    <source>
        <dbReference type="Pfam" id="PF00149"/>
    </source>
</evidence>
<dbReference type="InterPro" id="IPR004843">
    <property type="entry name" value="Calcineurin-like_PHP"/>
</dbReference>
<feature type="domain" description="Calcineurin-like phosphoesterase" evidence="7">
    <location>
        <begin position="1"/>
        <end position="232"/>
    </location>
</feature>
<dbReference type="Pfam" id="PF00149">
    <property type="entry name" value="Metallophos"/>
    <property type="match status" value="1"/>
</dbReference>
<evidence type="ECO:0000256" key="4">
    <source>
        <dbReference type="ARBA" id="ARBA00022801"/>
    </source>
</evidence>
<dbReference type="AlphaFoldDB" id="A0A430FRW8"/>